<dbReference type="PANTHER" id="PTHR30001">
    <property type="entry name" value="RIBONUCLEASE"/>
    <property type="match status" value="1"/>
</dbReference>
<dbReference type="SUPFAM" id="SSF50249">
    <property type="entry name" value="Nucleic acid-binding proteins"/>
    <property type="match status" value="1"/>
</dbReference>
<dbReference type="PANTHER" id="PTHR30001:SF1">
    <property type="entry name" value="RIBONUCLEASE E_G-LIKE PROTEIN, CHLOROPLASTIC"/>
    <property type="match status" value="1"/>
</dbReference>
<evidence type="ECO:0000256" key="1">
    <source>
        <dbReference type="ARBA" id="ARBA00001946"/>
    </source>
</evidence>
<feature type="domain" description="RNA-binding protein AU-1/Ribonuclease E/G" evidence="8">
    <location>
        <begin position="110"/>
        <end position="378"/>
    </location>
</feature>
<dbReference type="GO" id="GO:0004540">
    <property type="term" value="F:RNA nuclease activity"/>
    <property type="evidence" value="ECO:0007669"/>
    <property type="project" value="InterPro"/>
</dbReference>
<dbReference type="Pfam" id="PF10150">
    <property type="entry name" value="RNase_E_G"/>
    <property type="match status" value="1"/>
</dbReference>
<dbReference type="GO" id="GO:0016787">
    <property type="term" value="F:hydrolase activity"/>
    <property type="evidence" value="ECO:0007669"/>
    <property type="project" value="UniProtKB-KW"/>
</dbReference>
<evidence type="ECO:0000259" key="8">
    <source>
        <dbReference type="Pfam" id="PF10150"/>
    </source>
</evidence>
<proteinExistence type="predicted"/>
<keyword evidence="3" id="KW-0479">Metal-binding</keyword>
<sequence length="473" mass="51602">MPDQGDARDRLLLIDAVADERRVALIVNDRVRRIWLDRGGPRRFDIHIGRISRVLPEMAAAMVVLDGCADGLLPLDRIDGPLHEGQWVIVQVSRLGFDDKGPKLTGRIAIEGGGMIFRPGGKVIDIPRKVNDPARRAHLAGFLKSLAQQGESLTLRSTAADWADDVLKGEFSRLKSVWQQAVAAQKNADRPCLVFRALSDVDQVIERHIMAGSPCIVDGMAEYIRLRGLMRAQGADETALSVHKGNSLLFAHEGVETALDEALQVRVELPGGGWIAIEQTTALCAIDVNAGGAQALTGQNADRRNLDVNLAAAFEIVHQMILRNIGGLVVIDPIRMPGRAARDAFEAALRKGFGTEMDGAVQIGGFTRLGLYELTRQRSGLELASMMFDKGESWAQTGLLGREAAKNAVLRAIAGALRHQPVGQCRLHLHPVMAQMFDEQENCQRILTGLFGGLPQRVADATLRLDQYVIERA</sequence>
<keyword evidence="5" id="KW-0378">Hydrolase</keyword>
<evidence type="ECO:0000313" key="10">
    <source>
        <dbReference type="Proteomes" id="UP000193391"/>
    </source>
</evidence>
<evidence type="ECO:0000256" key="2">
    <source>
        <dbReference type="ARBA" id="ARBA00022722"/>
    </source>
</evidence>
<dbReference type="InterPro" id="IPR019307">
    <property type="entry name" value="RNA-bd_AU-1/RNase_E/G"/>
</dbReference>
<dbReference type="InterPro" id="IPR012340">
    <property type="entry name" value="NA-bd_OB-fold"/>
</dbReference>
<dbReference type="GO" id="GO:0003723">
    <property type="term" value="F:RNA binding"/>
    <property type="evidence" value="ECO:0007669"/>
    <property type="project" value="UniProtKB-KW"/>
</dbReference>
<keyword evidence="6" id="KW-0460">Magnesium</keyword>
<dbReference type="AlphaFoldDB" id="A0A1Y2KZT2"/>
<evidence type="ECO:0000313" key="9">
    <source>
        <dbReference type="EMBL" id="OSQ38355.1"/>
    </source>
</evidence>
<dbReference type="GO" id="GO:0005737">
    <property type="term" value="C:cytoplasm"/>
    <property type="evidence" value="ECO:0007669"/>
    <property type="project" value="TreeGrafter"/>
</dbReference>
<keyword evidence="4" id="KW-0255">Endonuclease</keyword>
<name>A0A1Y2KZT2_9PROT</name>
<evidence type="ECO:0000256" key="5">
    <source>
        <dbReference type="ARBA" id="ARBA00022801"/>
    </source>
</evidence>
<dbReference type="GO" id="GO:0046872">
    <property type="term" value="F:metal ion binding"/>
    <property type="evidence" value="ECO:0007669"/>
    <property type="project" value="UniProtKB-KW"/>
</dbReference>
<comment type="cofactor">
    <cofactor evidence="1">
        <name>Mg(2+)</name>
        <dbReference type="ChEBI" id="CHEBI:18420"/>
    </cofactor>
</comment>
<dbReference type="Proteomes" id="UP000193391">
    <property type="component" value="Unassembled WGS sequence"/>
</dbReference>
<dbReference type="GO" id="GO:0006364">
    <property type="term" value="P:rRNA processing"/>
    <property type="evidence" value="ECO:0007669"/>
    <property type="project" value="TreeGrafter"/>
</dbReference>
<keyword evidence="10" id="KW-1185">Reference proteome</keyword>
<dbReference type="Gene3D" id="2.40.50.140">
    <property type="entry name" value="Nucleic acid-binding proteins"/>
    <property type="match status" value="1"/>
</dbReference>
<protein>
    <submittedName>
        <fullName evidence="9">Ribonuclease E</fullName>
    </submittedName>
</protein>
<dbReference type="RefSeq" id="WP_085582375.1">
    <property type="nucleotide sequence ID" value="NZ_JFKA01000004.1"/>
</dbReference>
<dbReference type="InterPro" id="IPR004659">
    <property type="entry name" value="RNase_E/G"/>
</dbReference>
<evidence type="ECO:0000256" key="6">
    <source>
        <dbReference type="ARBA" id="ARBA00022842"/>
    </source>
</evidence>
<dbReference type="STRING" id="1293891.TMES_10835"/>
<gene>
    <name evidence="9" type="ORF">TMES_10835</name>
</gene>
<keyword evidence="7" id="KW-0694">RNA-binding</keyword>
<evidence type="ECO:0000256" key="7">
    <source>
        <dbReference type="ARBA" id="ARBA00022884"/>
    </source>
</evidence>
<dbReference type="OrthoDB" id="9804278at2"/>
<organism evidence="9 10">
    <name type="scientific">Thalassospira mesophila</name>
    <dbReference type="NCBI Taxonomy" id="1293891"/>
    <lineage>
        <taxon>Bacteria</taxon>
        <taxon>Pseudomonadati</taxon>
        <taxon>Pseudomonadota</taxon>
        <taxon>Alphaproteobacteria</taxon>
        <taxon>Rhodospirillales</taxon>
        <taxon>Thalassospiraceae</taxon>
        <taxon>Thalassospira</taxon>
    </lineage>
</organism>
<reference evidence="9 10" key="1">
    <citation type="submission" date="2014-03" db="EMBL/GenBank/DDBJ databases">
        <title>The draft genome sequence of Thalassospira mesophila JCM 18969.</title>
        <authorList>
            <person name="Lai Q."/>
            <person name="Shao Z."/>
        </authorList>
    </citation>
    <scope>NUCLEOTIDE SEQUENCE [LARGE SCALE GENOMIC DNA]</scope>
    <source>
        <strain evidence="9 10">JCM 18969</strain>
    </source>
</reference>
<keyword evidence="2" id="KW-0540">Nuclease</keyword>
<evidence type="ECO:0000256" key="3">
    <source>
        <dbReference type="ARBA" id="ARBA00022723"/>
    </source>
</evidence>
<accession>A0A1Y2KZT2</accession>
<comment type="caution">
    <text evidence="9">The sequence shown here is derived from an EMBL/GenBank/DDBJ whole genome shotgun (WGS) entry which is preliminary data.</text>
</comment>
<dbReference type="EMBL" id="JFKA01000004">
    <property type="protein sequence ID" value="OSQ38355.1"/>
    <property type="molecule type" value="Genomic_DNA"/>
</dbReference>
<dbReference type="GO" id="GO:0004519">
    <property type="term" value="F:endonuclease activity"/>
    <property type="evidence" value="ECO:0007669"/>
    <property type="project" value="UniProtKB-KW"/>
</dbReference>
<evidence type="ECO:0000256" key="4">
    <source>
        <dbReference type="ARBA" id="ARBA00022759"/>
    </source>
</evidence>